<dbReference type="EMBL" id="MRCA01000001">
    <property type="protein sequence ID" value="OKH16153.1"/>
    <property type="molecule type" value="Genomic_DNA"/>
</dbReference>
<evidence type="ECO:0000313" key="6">
    <source>
        <dbReference type="Proteomes" id="UP000186391"/>
    </source>
</evidence>
<protein>
    <submittedName>
        <fullName evidence="5">Chemotaxis protein</fullName>
    </submittedName>
</protein>
<feature type="transmembrane region" description="Helical" evidence="3">
    <location>
        <begin position="338"/>
        <end position="357"/>
    </location>
</feature>
<keyword evidence="1 2" id="KW-0807">Transducer</keyword>
<dbReference type="Pfam" id="PF00015">
    <property type="entry name" value="MCPsignal"/>
    <property type="match status" value="1"/>
</dbReference>
<dbReference type="Pfam" id="PF21623">
    <property type="entry name" value="HK_sensor_dom_bact"/>
    <property type="match status" value="1"/>
</dbReference>
<dbReference type="Gene3D" id="3.30.450.20">
    <property type="entry name" value="PAS domain"/>
    <property type="match status" value="2"/>
</dbReference>
<organism evidence="5 6">
    <name type="scientific">Fischerella major NIES-592</name>
    <dbReference type="NCBI Taxonomy" id="210994"/>
    <lineage>
        <taxon>Bacteria</taxon>
        <taxon>Bacillati</taxon>
        <taxon>Cyanobacteriota</taxon>
        <taxon>Cyanophyceae</taxon>
        <taxon>Nostocales</taxon>
        <taxon>Hapalosiphonaceae</taxon>
        <taxon>Fischerella</taxon>
    </lineage>
</organism>
<dbReference type="PANTHER" id="PTHR32089">
    <property type="entry name" value="METHYL-ACCEPTING CHEMOTAXIS PROTEIN MCPB"/>
    <property type="match status" value="1"/>
</dbReference>
<dbReference type="InterPro" id="IPR029151">
    <property type="entry name" value="Sensor-like_sf"/>
</dbReference>
<evidence type="ECO:0000256" key="1">
    <source>
        <dbReference type="ARBA" id="ARBA00023224"/>
    </source>
</evidence>
<evidence type="ECO:0000256" key="3">
    <source>
        <dbReference type="SAM" id="Phobius"/>
    </source>
</evidence>
<keyword evidence="3" id="KW-0812">Transmembrane</keyword>
<dbReference type="OrthoDB" id="457060at2"/>
<name>A0A1U7H4C6_9CYAN</name>
<proteinExistence type="predicted"/>
<comment type="caution">
    <text evidence="5">The sequence shown here is derived from an EMBL/GenBank/DDBJ whole genome shotgun (WGS) entry which is preliminary data.</text>
</comment>
<dbReference type="SUPFAM" id="SSF58104">
    <property type="entry name" value="Methyl-accepting chemotaxis protein (MCP) signaling domain"/>
    <property type="match status" value="1"/>
</dbReference>
<dbReference type="PROSITE" id="PS50111">
    <property type="entry name" value="CHEMOTAXIS_TRANSDUC_2"/>
    <property type="match status" value="1"/>
</dbReference>
<dbReference type="CDD" id="cd11386">
    <property type="entry name" value="MCP_signal"/>
    <property type="match status" value="1"/>
</dbReference>
<reference evidence="5 6" key="1">
    <citation type="submission" date="2016-11" db="EMBL/GenBank/DDBJ databases">
        <title>Draft Genome Sequences of Nine Cyanobacterial Strains from Diverse Habitats.</title>
        <authorList>
            <person name="Zhu T."/>
            <person name="Hou S."/>
            <person name="Lu X."/>
            <person name="Hess W.R."/>
        </authorList>
    </citation>
    <scope>NUCLEOTIDE SEQUENCE [LARGE SCALE GENOMIC DNA]</scope>
    <source>
        <strain evidence="5 6">NIES-592</strain>
    </source>
</reference>
<dbReference type="Gene3D" id="1.10.287.950">
    <property type="entry name" value="Methyl-accepting chemotaxis protein"/>
    <property type="match status" value="1"/>
</dbReference>
<keyword evidence="3" id="KW-0472">Membrane</keyword>
<dbReference type="GO" id="GO:0016020">
    <property type="term" value="C:membrane"/>
    <property type="evidence" value="ECO:0007669"/>
    <property type="project" value="InterPro"/>
</dbReference>
<feature type="transmembrane region" description="Helical" evidence="3">
    <location>
        <begin position="20"/>
        <end position="40"/>
    </location>
</feature>
<keyword evidence="3" id="KW-1133">Transmembrane helix</keyword>
<evidence type="ECO:0000256" key="2">
    <source>
        <dbReference type="PROSITE-ProRule" id="PRU00284"/>
    </source>
</evidence>
<gene>
    <name evidence="5" type="ORF">NIES592_00270</name>
</gene>
<dbReference type="GO" id="GO:0007165">
    <property type="term" value="P:signal transduction"/>
    <property type="evidence" value="ECO:0007669"/>
    <property type="project" value="UniProtKB-KW"/>
</dbReference>
<dbReference type="PANTHER" id="PTHR32089:SF112">
    <property type="entry name" value="LYSOZYME-LIKE PROTEIN-RELATED"/>
    <property type="match status" value="1"/>
</dbReference>
<sequence length="636" mass="70239">MLKKLFKILPSQFKLQDQFIILLIFSTIIPVFIVGLYGIYSSSNILSEVAKEKMEAESTKEANKINAFLNGVSDDVLLLSKTPPIQGIIRAKENNGTDGQTNLSYNAWVGQLQILFTAMMERKPHYMQLRYIDEKGKEIVRVDSDGGNIKIISAAELQKKGDRPYFIETIKLTPGSIYVSPVDLKQENGQIETPFKPVIRYATPIVDSSGQKRGIVIANVFAKKFIDAFKEVNKQAEEKNAYEGKEKFIVNQNGYYISHPLPEKEWGFEFQKEDKLDQDFPPEVTREILNKEKGFIDNGEYLFTFDRVDPSPNQPEFLVVLNKVPHKSVFAAVNSFKLVAFLIIILSLAVVLPLGFIRARQIVNLIKQLVNIISASIQQTFSGLDQQARIAGQQAASVHETTTTMDELEASCRQSTQQAKAATTAAQQALTLAEGGSQAVKETLEGMFILEKKVSAIAAQIVHLSEQANQIASISQIVSDLANQTNMLALNSSVEAVRAGEYGKGFAVVANEIRRLSDQSQKSAEKINVLVSKIQKAINSTVMVTEEGTKTVKTGLENAQKTDQAFAGVADAINYMVVNNQQISLNLKQQLDAIQQVVQAMDIINKGAQETAAGINQTKLGTEQLSDVALALKRMV</sequence>
<evidence type="ECO:0000259" key="4">
    <source>
        <dbReference type="PROSITE" id="PS50111"/>
    </source>
</evidence>
<dbReference type="AlphaFoldDB" id="A0A1U7H4C6"/>
<dbReference type="SMART" id="SM00283">
    <property type="entry name" value="MA"/>
    <property type="match status" value="1"/>
</dbReference>
<dbReference type="RefSeq" id="WP_073554598.1">
    <property type="nucleotide sequence ID" value="NZ_MRCA01000001.1"/>
</dbReference>
<dbReference type="Proteomes" id="UP000186391">
    <property type="component" value="Unassembled WGS sequence"/>
</dbReference>
<accession>A0A1U7H4C6</accession>
<keyword evidence="6" id="KW-1185">Reference proteome</keyword>
<dbReference type="InterPro" id="IPR048760">
    <property type="entry name" value="VP0354-like_sensor_dom"/>
</dbReference>
<dbReference type="InterPro" id="IPR004089">
    <property type="entry name" value="MCPsignal_dom"/>
</dbReference>
<evidence type="ECO:0000313" key="5">
    <source>
        <dbReference type="EMBL" id="OKH16153.1"/>
    </source>
</evidence>
<dbReference type="CDD" id="cd12914">
    <property type="entry name" value="PDC1_DGC_like"/>
    <property type="match status" value="1"/>
</dbReference>
<dbReference type="SUPFAM" id="SSF103190">
    <property type="entry name" value="Sensory domain-like"/>
    <property type="match status" value="2"/>
</dbReference>
<feature type="domain" description="Methyl-accepting transducer" evidence="4">
    <location>
        <begin position="369"/>
        <end position="605"/>
    </location>
</feature>